<proteinExistence type="predicted"/>
<organism evidence="1 2">
    <name type="scientific">Metamycoplasma subdolum</name>
    <dbReference type="NCBI Taxonomy" id="92407"/>
    <lineage>
        <taxon>Bacteria</taxon>
        <taxon>Bacillati</taxon>
        <taxon>Mycoplasmatota</taxon>
        <taxon>Mycoplasmoidales</taxon>
        <taxon>Metamycoplasmataceae</taxon>
        <taxon>Metamycoplasma</taxon>
    </lineage>
</organism>
<dbReference type="Proteomes" id="UP000267246">
    <property type="component" value="Unassembled WGS sequence"/>
</dbReference>
<evidence type="ECO:0000313" key="2">
    <source>
        <dbReference type="Proteomes" id="UP000267246"/>
    </source>
</evidence>
<accession>A0A3M0A2B1</accession>
<gene>
    <name evidence="1" type="ORF">JN00_0014</name>
</gene>
<evidence type="ECO:0000313" key="1">
    <source>
        <dbReference type="EMBL" id="RMA78970.1"/>
    </source>
</evidence>
<feature type="non-terminal residue" evidence="1">
    <location>
        <position position="1"/>
    </location>
</feature>
<dbReference type="EMBL" id="REFI01000005">
    <property type="protein sequence ID" value="RMA78970.1"/>
    <property type="molecule type" value="Genomic_DNA"/>
</dbReference>
<name>A0A3M0A2B1_9BACT</name>
<keyword evidence="2" id="KW-1185">Reference proteome</keyword>
<reference evidence="1 2" key="1">
    <citation type="submission" date="2018-10" db="EMBL/GenBank/DDBJ databases">
        <title>Genomic Encyclopedia of Archaeal and Bacterial Type Strains, Phase II (KMG-II): from individual species to whole genera.</title>
        <authorList>
            <person name="Goeker M."/>
        </authorList>
    </citation>
    <scope>NUCLEOTIDE SEQUENCE [LARGE SCALE GENOMIC DNA]</scope>
    <source>
        <strain evidence="1 2">ATCC 29870</strain>
    </source>
</reference>
<protein>
    <submittedName>
        <fullName evidence="1">Uncharacterized protein</fullName>
    </submittedName>
</protein>
<comment type="caution">
    <text evidence="1">The sequence shown here is derived from an EMBL/GenBank/DDBJ whole genome shotgun (WGS) entry which is preliminary data.</text>
</comment>
<dbReference type="AlphaFoldDB" id="A0A3M0A2B1"/>
<sequence>IVLEADSFLDATVNGSVFLPDNSVYTNNKAEFDKASTQLDFQPKQM</sequence>